<sequence>MNLFAKQHSKLIEGCKANKRAAQEGLYKLFYADMLRLCYRYLKSDELSKEALNAGFLKVFQHIGTFDEKKGELGGWIRTIIVRTCIDLGRKEIKFSKEINDLEEAEDVFMPPAILNKLYAEDLLKCIRLLPDATRLVFNLSVIEGYSHGEISEQLNIRESTSRWHLSEGKKMLREMLTSPNRSMNQPTENNNKVI</sequence>
<dbReference type="NCBIfam" id="TIGR02937">
    <property type="entry name" value="sigma70-ECF"/>
    <property type="match status" value="1"/>
</dbReference>
<dbReference type="InterPro" id="IPR039425">
    <property type="entry name" value="RNA_pol_sigma-70-like"/>
</dbReference>
<evidence type="ECO:0000256" key="1">
    <source>
        <dbReference type="ARBA" id="ARBA00010641"/>
    </source>
</evidence>
<dbReference type="EMBL" id="JACHCF010000003">
    <property type="protein sequence ID" value="MBB5620276.1"/>
    <property type="molecule type" value="Genomic_DNA"/>
</dbReference>
<keyword evidence="2" id="KW-0805">Transcription regulation</keyword>
<proteinExistence type="inferred from homology"/>
<comment type="caution">
    <text evidence="7">The sequence shown here is derived from an EMBL/GenBank/DDBJ whole genome shotgun (WGS) entry which is preliminary data.</text>
</comment>
<dbReference type="InterPro" id="IPR014284">
    <property type="entry name" value="RNA_pol_sigma-70_dom"/>
</dbReference>
<dbReference type="InterPro" id="IPR007627">
    <property type="entry name" value="RNA_pol_sigma70_r2"/>
</dbReference>
<dbReference type="InterPro" id="IPR013324">
    <property type="entry name" value="RNA_pol_sigma_r3/r4-like"/>
</dbReference>
<dbReference type="InterPro" id="IPR013325">
    <property type="entry name" value="RNA_pol_sigma_r2"/>
</dbReference>
<gene>
    <name evidence="7" type="ORF">HDE69_001325</name>
</gene>
<dbReference type="InterPro" id="IPR036388">
    <property type="entry name" value="WH-like_DNA-bd_sf"/>
</dbReference>
<dbReference type="SUPFAM" id="SSF88659">
    <property type="entry name" value="Sigma3 and sigma4 domains of RNA polymerase sigma factors"/>
    <property type="match status" value="1"/>
</dbReference>
<feature type="domain" description="RNA polymerase sigma-70 region 2" evidence="5">
    <location>
        <begin position="26"/>
        <end position="91"/>
    </location>
</feature>
<dbReference type="Proteomes" id="UP000537718">
    <property type="component" value="Unassembled WGS sequence"/>
</dbReference>
<dbReference type="GO" id="GO:0016987">
    <property type="term" value="F:sigma factor activity"/>
    <property type="evidence" value="ECO:0007669"/>
    <property type="project" value="UniProtKB-KW"/>
</dbReference>
<evidence type="ECO:0000256" key="3">
    <source>
        <dbReference type="ARBA" id="ARBA00023082"/>
    </source>
</evidence>
<dbReference type="Pfam" id="PF08281">
    <property type="entry name" value="Sigma70_r4_2"/>
    <property type="match status" value="1"/>
</dbReference>
<dbReference type="Gene3D" id="1.10.10.10">
    <property type="entry name" value="Winged helix-like DNA-binding domain superfamily/Winged helix DNA-binding domain"/>
    <property type="match status" value="1"/>
</dbReference>
<dbReference type="PANTHER" id="PTHR43133">
    <property type="entry name" value="RNA POLYMERASE ECF-TYPE SIGMA FACTO"/>
    <property type="match status" value="1"/>
</dbReference>
<dbReference type="Pfam" id="PF04542">
    <property type="entry name" value="Sigma70_r2"/>
    <property type="match status" value="1"/>
</dbReference>
<feature type="domain" description="RNA polymerase sigma factor 70 region 4 type 2" evidence="6">
    <location>
        <begin position="121"/>
        <end position="173"/>
    </location>
</feature>
<name>A0A7W8YR44_9SPHI</name>
<dbReference type="SUPFAM" id="SSF88946">
    <property type="entry name" value="Sigma2 domain of RNA polymerase sigma factors"/>
    <property type="match status" value="1"/>
</dbReference>
<evidence type="ECO:0000256" key="4">
    <source>
        <dbReference type="ARBA" id="ARBA00023163"/>
    </source>
</evidence>
<protein>
    <submittedName>
        <fullName evidence="7">RNA polymerase sigma-70 factor (ECF subfamily)</fullName>
    </submittedName>
</protein>
<evidence type="ECO:0000259" key="5">
    <source>
        <dbReference type="Pfam" id="PF04542"/>
    </source>
</evidence>
<keyword evidence="4" id="KW-0804">Transcription</keyword>
<evidence type="ECO:0000313" key="7">
    <source>
        <dbReference type="EMBL" id="MBB5620276.1"/>
    </source>
</evidence>
<dbReference type="RefSeq" id="WP_183866321.1">
    <property type="nucleotide sequence ID" value="NZ_JACHCF010000003.1"/>
</dbReference>
<dbReference type="InterPro" id="IPR013249">
    <property type="entry name" value="RNA_pol_sigma70_r4_t2"/>
</dbReference>
<dbReference type="AlphaFoldDB" id="A0A7W8YR44"/>
<comment type="similarity">
    <text evidence="1">Belongs to the sigma-70 factor family. ECF subfamily.</text>
</comment>
<dbReference type="GO" id="GO:0003677">
    <property type="term" value="F:DNA binding"/>
    <property type="evidence" value="ECO:0007669"/>
    <property type="project" value="InterPro"/>
</dbReference>
<evidence type="ECO:0000313" key="8">
    <source>
        <dbReference type="Proteomes" id="UP000537718"/>
    </source>
</evidence>
<evidence type="ECO:0000259" key="6">
    <source>
        <dbReference type="Pfam" id="PF08281"/>
    </source>
</evidence>
<accession>A0A7W8YR44</accession>
<evidence type="ECO:0000256" key="2">
    <source>
        <dbReference type="ARBA" id="ARBA00023015"/>
    </source>
</evidence>
<dbReference type="GO" id="GO:0006352">
    <property type="term" value="P:DNA-templated transcription initiation"/>
    <property type="evidence" value="ECO:0007669"/>
    <property type="project" value="InterPro"/>
</dbReference>
<reference evidence="7 8" key="1">
    <citation type="submission" date="2020-08" db="EMBL/GenBank/DDBJ databases">
        <title>Genomic Encyclopedia of Type Strains, Phase IV (KMG-V): Genome sequencing to study the core and pangenomes of soil and plant-associated prokaryotes.</title>
        <authorList>
            <person name="Whitman W."/>
        </authorList>
    </citation>
    <scope>NUCLEOTIDE SEQUENCE [LARGE SCALE GENOMIC DNA]</scope>
    <source>
        <strain evidence="7 8">MP7CTX6</strain>
    </source>
</reference>
<organism evidence="7 8">
    <name type="scientific">Pedobacter cryoconitis</name>
    <dbReference type="NCBI Taxonomy" id="188932"/>
    <lineage>
        <taxon>Bacteria</taxon>
        <taxon>Pseudomonadati</taxon>
        <taxon>Bacteroidota</taxon>
        <taxon>Sphingobacteriia</taxon>
        <taxon>Sphingobacteriales</taxon>
        <taxon>Sphingobacteriaceae</taxon>
        <taxon>Pedobacter</taxon>
    </lineage>
</organism>
<dbReference type="PANTHER" id="PTHR43133:SF46">
    <property type="entry name" value="RNA POLYMERASE SIGMA-70 FACTOR ECF SUBFAMILY"/>
    <property type="match status" value="1"/>
</dbReference>
<keyword evidence="3" id="KW-0731">Sigma factor</keyword>
<dbReference type="Gene3D" id="1.10.1740.10">
    <property type="match status" value="1"/>
</dbReference>